<proteinExistence type="predicted"/>
<protein>
    <submittedName>
        <fullName evidence="2">Uncharacterized protein</fullName>
    </submittedName>
</protein>
<accession>A0ABD3NZA8</accession>
<dbReference type="EMBL" id="JALLPJ020000932">
    <property type="protein sequence ID" value="KAL3779475.1"/>
    <property type="molecule type" value="Genomic_DNA"/>
</dbReference>
<feature type="region of interest" description="Disordered" evidence="1">
    <location>
        <begin position="1"/>
        <end position="33"/>
    </location>
</feature>
<keyword evidence="3" id="KW-1185">Reference proteome</keyword>
<name>A0ABD3NZA8_9STRA</name>
<dbReference type="Proteomes" id="UP001530400">
    <property type="component" value="Unassembled WGS sequence"/>
</dbReference>
<evidence type="ECO:0000313" key="2">
    <source>
        <dbReference type="EMBL" id="KAL3779475.1"/>
    </source>
</evidence>
<sequence>MMNSHGRNMRGTVAISDSGDAKAGEEDSNEDGCEEWVPTGQCNLCCSHRCLSTTYFGFQACARNDEVAMS</sequence>
<comment type="caution">
    <text evidence="2">The sequence shown here is derived from an EMBL/GenBank/DDBJ whole genome shotgun (WGS) entry which is preliminary data.</text>
</comment>
<gene>
    <name evidence="2" type="ORF">ACHAWO_006460</name>
</gene>
<reference evidence="2 3" key="1">
    <citation type="submission" date="2024-10" db="EMBL/GenBank/DDBJ databases">
        <title>Updated reference genomes for cyclostephanoid diatoms.</title>
        <authorList>
            <person name="Roberts W.R."/>
            <person name="Alverson A.J."/>
        </authorList>
    </citation>
    <scope>NUCLEOTIDE SEQUENCE [LARGE SCALE GENOMIC DNA]</scope>
    <source>
        <strain evidence="2 3">AJA010-31</strain>
    </source>
</reference>
<evidence type="ECO:0000313" key="3">
    <source>
        <dbReference type="Proteomes" id="UP001530400"/>
    </source>
</evidence>
<organism evidence="2 3">
    <name type="scientific">Cyclotella atomus</name>
    <dbReference type="NCBI Taxonomy" id="382360"/>
    <lineage>
        <taxon>Eukaryota</taxon>
        <taxon>Sar</taxon>
        <taxon>Stramenopiles</taxon>
        <taxon>Ochrophyta</taxon>
        <taxon>Bacillariophyta</taxon>
        <taxon>Coscinodiscophyceae</taxon>
        <taxon>Thalassiosirophycidae</taxon>
        <taxon>Stephanodiscales</taxon>
        <taxon>Stephanodiscaceae</taxon>
        <taxon>Cyclotella</taxon>
    </lineage>
</organism>
<evidence type="ECO:0000256" key="1">
    <source>
        <dbReference type="SAM" id="MobiDB-lite"/>
    </source>
</evidence>
<dbReference type="AlphaFoldDB" id="A0ABD3NZA8"/>